<organism evidence="3 4">
    <name type="scientific">Geomobilimonas luticola</name>
    <dbReference type="NCBI Taxonomy" id="1114878"/>
    <lineage>
        <taxon>Bacteria</taxon>
        <taxon>Pseudomonadati</taxon>
        <taxon>Thermodesulfobacteriota</taxon>
        <taxon>Desulfuromonadia</taxon>
        <taxon>Geobacterales</taxon>
        <taxon>Geobacteraceae</taxon>
        <taxon>Geomobilimonas</taxon>
    </lineage>
</organism>
<keyword evidence="4" id="KW-1185">Reference proteome</keyword>
<proteinExistence type="predicted"/>
<evidence type="ECO:0000313" key="4">
    <source>
        <dbReference type="Proteomes" id="UP000756860"/>
    </source>
</evidence>
<dbReference type="EMBL" id="JAHCVK010000001">
    <property type="protein sequence ID" value="MBT0652059.1"/>
    <property type="molecule type" value="Genomic_DNA"/>
</dbReference>
<evidence type="ECO:0000313" key="3">
    <source>
        <dbReference type="EMBL" id="MBT0652059.1"/>
    </source>
</evidence>
<protein>
    <submittedName>
        <fullName evidence="3">Class I SAM-dependent methyltransferase</fullName>
    </submittedName>
</protein>
<dbReference type="PANTHER" id="PTHR43861">
    <property type="entry name" value="TRANS-ACONITATE 2-METHYLTRANSFERASE-RELATED"/>
    <property type="match status" value="1"/>
</dbReference>
<dbReference type="Proteomes" id="UP000756860">
    <property type="component" value="Unassembled WGS sequence"/>
</dbReference>
<dbReference type="RefSeq" id="WP_214174028.1">
    <property type="nucleotide sequence ID" value="NZ_JAHCVK010000001.1"/>
</dbReference>
<keyword evidence="3" id="KW-0489">Methyltransferase</keyword>
<dbReference type="GO" id="GO:0008168">
    <property type="term" value="F:methyltransferase activity"/>
    <property type="evidence" value="ECO:0007669"/>
    <property type="project" value="UniProtKB-KW"/>
</dbReference>
<dbReference type="InterPro" id="IPR013216">
    <property type="entry name" value="Methyltransf_11"/>
</dbReference>
<dbReference type="PANTHER" id="PTHR43861:SF3">
    <property type="entry name" value="PUTATIVE (AFU_ORTHOLOGUE AFUA_2G14390)-RELATED"/>
    <property type="match status" value="1"/>
</dbReference>
<reference evidence="3 4" key="1">
    <citation type="submission" date="2021-05" db="EMBL/GenBank/DDBJ databases">
        <title>The draft genome of Geobacter luticola JCM 17780.</title>
        <authorList>
            <person name="Xu Z."/>
            <person name="Masuda Y."/>
            <person name="Itoh H."/>
            <person name="Senoo K."/>
        </authorList>
    </citation>
    <scope>NUCLEOTIDE SEQUENCE [LARGE SCALE GENOMIC DNA]</scope>
    <source>
        <strain evidence="3 4">JCM 17780</strain>
    </source>
</reference>
<name>A0ABS5S9K6_9BACT</name>
<dbReference type="Gene3D" id="3.40.50.150">
    <property type="entry name" value="Vaccinia Virus protein VP39"/>
    <property type="match status" value="1"/>
</dbReference>
<gene>
    <name evidence="3" type="ORF">KI810_03260</name>
</gene>
<dbReference type="Pfam" id="PF08241">
    <property type="entry name" value="Methyltransf_11"/>
    <property type="match status" value="1"/>
</dbReference>
<dbReference type="InterPro" id="IPR029063">
    <property type="entry name" value="SAM-dependent_MTases_sf"/>
</dbReference>
<sequence>MIPDPTDQYITTILSQCDIRGTELLEIGCGKGRITRDLARHAGRVVAADPDGTSLKQARAVVVADNVQFMHAPAGVPDLPPGSFDLAIYTLSLHHVPVEEMPGSLRKVASLLRKGGVIVVVEPGDGGSLTEAKEHFGAGSGNERPAREAAIRAMHALEGWTVGETVQFRTLFLFADDDDFFASMLPGCRQQPESFQVEVRAFLDQHRTGNGIFLDADRRLNVLRPCGNGECA</sequence>
<evidence type="ECO:0000256" key="1">
    <source>
        <dbReference type="ARBA" id="ARBA00022679"/>
    </source>
</evidence>
<keyword evidence="1" id="KW-0808">Transferase</keyword>
<feature type="domain" description="Methyltransferase type 11" evidence="2">
    <location>
        <begin position="25"/>
        <end position="120"/>
    </location>
</feature>
<dbReference type="SUPFAM" id="SSF53335">
    <property type="entry name" value="S-adenosyl-L-methionine-dependent methyltransferases"/>
    <property type="match status" value="1"/>
</dbReference>
<accession>A0ABS5S9K6</accession>
<comment type="caution">
    <text evidence="3">The sequence shown here is derived from an EMBL/GenBank/DDBJ whole genome shotgun (WGS) entry which is preliminary data.</text>
</comment>
<evidence type="ECO:0000259" key="2">
    <source>
        <dbReference type="Pfam" id="PF08241"/>
    </source>
</evidence>
<dbReference type="CDD" id="cd02440">
    <property type="entry name" value="AdoMet_MTases"/>
    <property type="match status" value="1"/>
</dbReference>
<dbReference type="GO" id="GO:0032259">
    <property type="term" value="P:methylation"/>
    <property type="evidence" value="ECO:0007669"/>
    <property type="project" value="UniProtKB-KW"/>
</dbReference>